<feature type="domain" description="Trichome birefringence-like C-terminal" evidence="2">
    <location>
        <begin position="116"/>
        <end position="151"/>
    </location>
</feature>
<sequence>MASLRYISQAVCLFGIVLFIDWLDLGNWSSVHKKNHVLLREEISVDAAKEEPFEKAMPTRGGHWEYDETKHSPYTFSAAVCNETYITIGDCTKTASSCPDNLMHWRYVTADGKQYPKFNVAGFRSAMRNKRIVFVGDSTARQQVQALIWTLGHREVIWFIYDPPFVLNEKACKTQRYCMIDDIGNVTICYQSMGSMCTKMYREGNFTLVHSLRGFGDTSCLLYDKLTHKLIEFDLVFVQGITWWQGLPRLLNSTTSPFDWVSELVPTVYKDAMGKLLSNLSGKTKTVLVLGQVGTECLNKTEPEEFDPDNIPALYGWSLAPKMWKALLKYLDEEKMDLQIVDARDPVMQSVHAHPWPDCLHFCMNSAAVNIYLDIYWNEVFSSYAATEH</sequence>
<dbReference type="Proteomes" id="UP001530400">
    <property type="component" value="Unassembled WGS sequence"/>
</dbReference>
<comment type="caution">
    <text evidence="3">The sequence shown here is derived from an EMBL/GenBank/DDBJ whole genome shotgun (WGS) entry which is preliminary data.</text>
</comment>
<dbReference type="PANTHER" id="PTHR32285:SF48">
    <property type="entry name" value="PROTEIN TRICHOME BIREFRINGENCE-LIKE 19"/>
    <property type="match status" value="1"/>
</dbReference>
<dbReference type="AlphaFoldDB" id="A0ABD3NPE5"/>
<name>A0ABD3NPE5_9STRA</name>
<protein>
    <recommendedName>
        <fullName evidence="2">Trichome birefringence-like C-terminal domain-containing protein</fullName>
    </recommendedName>
</protein>
<comment type="similarity">
    <text evidence="1">Belongs to the PC-esterase family. TBL subfamily.</text>
</comment>
<dbReference type="EMBL" id="JALLPJ020001030">
    <property type="protein sequence ID" value="KAL3777717.1"/>
    <property type="molecule type" value="Genomic_DNA"/>
</dbReference>
<gene>
    <name evidence="3" type="ORF">ACHAWO_005629</name>
</gene>
<evidence type="ECO:0000256" key="1">
    <source>
        <dbReference type="ARBA" id="ARBA00007727"/>
    </source>
</evidence>
<dbReference type="Pfam" id="PF13839">
    <property type="entry name" value="PC-Esterase"/>
    <property type="match status" value="1"/>
</dbReference>
<evidence type="ECO:0000313" key="4">
    <source>
        <dbReference type="Proteomes" id="UP001530400"/>
    </source>
</evidence>
<organism evidence="3 4">
    <name type="scientific">Cyclotella atomus</name>
    <dbReference type="NCBI Taxonomy" id="382360"/>
    <lineage>
        <taxon>Eukaryota</taxon>
        <taxon>Sar</taxon>
        <taxon>Stramenopiles</taxon>
        <taxon>Ochrophyta</taxon>
        <taxon>Bacillariophyta</taxon>
        <taxon>Coscinodiscophyceae</taxon>
        <taxon>Thalassiosirophycidae</taxon>
        <taxon>Stephanodiscales</taxon>
        <taxon>Stephanodiscaceae</taxon>
        <taxon>Cyclotella</taxon>
    </lineage>
</organism>
<accession>A0ABD3NPE5</accession>
<reference evidence="3 4" key="1">
    <citation type="submission" date="2024-10" db="EMBL/GenBank/DDBJ databases">
        <title>Updated reference genomes for cyclostephanoid diatoms.</title>
        <authorList>
            <person name="Roberts W.R."/>
            <person name="Alverson A.J."/>
        </authorList>
    </citation>
    <scope>NUCLEOTIDE SEQUENCE [LARGE SCALE GENOMIC DNA]</scope>
    <source>
        <strain evidence="3 4">AJA010-31</strain>
    </source>
</reference>
<keyword evidence="4" id="KW-1185">Reference proteome</keyword>
<evidence type="ECO:0000259" key="2">
    <source>
        <dbReference type="Pfam" id="PF13839"/>
    </source>
</evidence>
<dbReference type="PANTHER" id="PTHR32285">
    <property type="entry name" value="PROTEIN TRICHOME BIREFRINGENCE-LIKE 9-RELATED"/>
    <property type="match status" value="1"/>
</dbReference>
<dbReference type="InterPro" id="IPR026057">
    <property type="entry name" value="TBL_C"/>
</dbReference>
<proteinExistence type="inferred from homology"/>
<dbReference type="InterPro" id="IPR029962">
    <property type="entry name" value="TBL"/>
</dbReference>
<evidence type="ECO:0000313" key="3">
    <source>
        <dbReference type="EMBL" id="KAL3777717.1"/>
    </source>
</evidence>